<dbReference type="InterPro" id="IPR013783">
    <property type="entry name" value="Ig-like_fold"/>
</dbReference>
<accession>A0ABR6TPA0</accession>
<feature type="domain" description="Glycosyl hydrolase family 13 catalytic" evidence="3">
    <location>
        <begin position="134"/>
        <end position="539"/>
    </location>
</feature>
<dbReference type="Pfam" id="PF00128">
    <property type="entry name" value="Alpha-amylase"/>
    <property type="match status" value="1"/>
</dbReference>
<dbReference type="InterPro" id="IPR014756">
    <property type="entry name" value="Ig_E-set"/>
</dbReference>
<dbReference type="Proteomes" id="UP000713904">
    <property type="component" value="Unassembled WGS sequence"/>
</dbReference>
<keyword evidence="1 4" id="KW-0378">Hydrolase</keyword>
<dbReference type="RefSeq" id="WP_185624826.1">
    <property type="nucleotide sequence ID" value="NZ_JABGBW010000014.1"/>
</dbReference>
<reference evidence="4 5" key="1">
    <citation type="submission" date="2020-05" db="EMBL/GenBank/DDBJ databases">
        <title>Draft genome of xy-202 and genomic insight in genome of the genus Peptostreptococcus.</title>
        <authorList>
            <person name="Zhang Z."/>
        </authorList>
    </citation>
    <scope>NUCLEOTIDE SEQUENCE [LARGE SCALE GENOMIC DNA]</scope>
    <source>
        <strain evidence="4 5">DSM 27025</strain>
    </source>
</reference>
<dbReference type="CDD" id="cd11338">
    <property type="entry name" value="AmyAc_CMD"/>
    <property type="match status" value="1"/>
</dbReference>
<evidence type="ECO:0000259" key="3">
    <source>
        <dbReference type="SMART" id="SM00642"/>
    </source>
</evidence>
<evidence type="ECO:0000313" key="4">
    <source>
        <dbReference type="EMBL" id="MBC2576806.1"/>
    </source>
</evidence>
<dbReference type="PANTHER" id="PTHR10357:SF210">
    <property type="entry name" value="MALTODEXTRIN GLUCOSIDASE"/>
    <property type="match status" value="1"/>
</dbReference>
<dbReference type="Gene3D" id="2.60.40.10">
    <property type="entry name" value="Immunoglobulins"/>
    <property type="match status" value="1"/>
</dbReference>
<evidence type="ECO:0000313" key="5">
    <source>
        <dbReference type="Proteomes" id="UP000713904"/>
    </source>
</evidence>
<evidence type="ECO:0000256" key="2">
    <source>
        <dbReference type="ARBA" id="ARBA00023295"/>
    </source>
</evidence>
<sequence>MKKVIYNQLTDKTPFGAVKDNESTIFRIKLDKNLFQKSIKLVIYNDIDPDNISEFEMNKSCSEGDYSFYEKTVGALTPSIYYYYFIIQFEHDTKYISQVNYEAEIVDYVFPWQMTVYSSEFSTPEWVKGGIMYQIFPDRFNRSTKFKPKNAMNESERKIHDNWNDIPNSPLDDPQYSAKDFFLGNLNGIIDKKEYFSDLNINLIYLNPIFESAENHRYSTSDFFKVDSYLGTNSIFNEMCKKFEKNDIHIILDGVFSHTGSDSIYFNKESRYNVIGAYNSMLSRYYPWYKFIEYPNYYESWWGFTNLPTLRKENEDYMDFIFNDETGVVGYWQNLGIKGWRLDVVDELPDIFIDNLRKSVKSKDNDAFIIGEVWEDASTKFSYGSRRRYLLGEQLDSVMNYPWKNAIISFVKNKDAILFKNKLSEIINNYPTPALDCMMNMLSTHDTERIITNLGIEVTDVKNEDRKNFRLSNEQYNRAKELQLFASFIQFTLPGIPSIYYGDEIGMQGFSDPFNRACFDENNIDEEILNHYIELSKLRNTNIESFKTGFKFGDTGKKYISYYRNDIFCVVNFSEKPIIIEEKNYCIWLFGNKFPYNTEYGIVIPPNSYTAIKINI</sequence>
<gene>
    <name evidence="4" type="ORF">HLB29_08995</name>
</gene>
<dbReference type="PANTHER" id="PTHR10357">
    <property type="entry name" value="ALPHA-AMYLASE FAMILY MEMBER"/>
    <property type="match status" value="1"/>
</dbReference>
<proteinExistence type="predicted"/>
<dbReference type="SUPFAM" id="SSF81296">
    <property type="entry name" value="E set domains"/>
    <property type="match status" value="1"/>
</dbReference>
<dbReference type="Gene3D" id="3.20.20.80">
    <property type="entry name" value="Glycosidases"/>
    <property type="match status" value="1"/>
</dbReference>
<dbReference type="SUPFAM" id="SSF51445">
    <property type="entry name" value="(Trans)glycosidases"/>
    <property type="match status" value="1"/>
</dbReference>
<dbReference type="InterPro" id="IPR045857">
    <property type="entry name" value="O16G_dom_2"/>
</dbReference>
<comment type="caution">
    <text evidence="4">The sequence shown here is derived from an EMBL/GenBank/DDBJ whole genome shotgun (WGS) entry which is preliminary data.</text>
</comment>
<name>A0ABR6TPA0_9FIRM</name>
<evidence type="ECO:0000256" key="1">
    <source>
        <dbReference type="ARBA" id="ARBA00022801"/>
    </source>
</evidence>
<keyword evidence="5" id="KW-1185">Reference proteome</keyword>
<organism evidence="4 5">
    <name type="scientific">Peptostreptococcus canis</name>
    <dbReference type="NCBI Taxonomy" id="1159213"/>
    <lineage>
        <taxon>Bacteria</taxon>
        <taxon>Bacillati</taxon>
        <taxon>Bacillota</taxon>
        <taxon>Clostridia</taxon>
        <taxon>Peptostreptococcales</taxon>
        <taxon>Peptostreptococcaceae</taxon>
        <taxon>Peptostreptococcus</taxon>
    </lineage>
</organism>
<dbReference type="Gene3D" id="3.90.400.10">
    <property type="entry name" value="Oligo-1,6-glucosidase, Domain 2"/>
    <property type="match status" value="1"/>
</dbReference>
<dbReference type="InterPro" id="IPR017853">
    <property type="entry name" value="GH"/>
</dbReference>
<protein>
    <submittedName>
        <fullName evidence="4">Glycoside hydrolase family 13 protein</fullName>
    </submittedName>
</protein>
<dbReference type="InterPro" id="IPR006047">
    <property type="entry name" value="GH13_cat_dom"/>
</dbReference>
<keyword evidence="2" id="KW-0326">Glycosidase</keyword>
<dbReference type="GO" id="GO:0016787">
    <property type="term" value="F:hydrolase activity"/>
    <property type="evidence" value="ECO:0007669"/>
    <property type="project" value="UniProtKB-KW"/>
</dbReference>
<dbReference type="EMBL" id="JABGBW010000014">
    <property type="protein sequence ID" value="MBC2576806.1"/>
    <property type="molecule type" value="Genomic_DNA"/>
</dbReference>
<dbReference type="SMART" id="SM00642">
    <property type="entry name" value="Aamy"/>
    <property type="match status" value="1"/>
</dbReference>